<dbReference type="Pfam" id="PF00697">
    <property type="entry name" value="PRAI"/>
    <property type="match status" value="1"/>
</dbReference>
<evidence type="ECO:0000313" key="12">
    <source>
        <dbReference type="Proteomes" id="UP000515344"/>
    </source>
</evidence>
<evidence type="ECO:0000256" key="9">
    <source>
        <dbReference type="HAMAP-Rule" id="MF_00135"/>
    </source>
</evidence>
<evidence type="ECO:0000256" key="4">
    <source>
        <dbReference type="ARBA" id="ARBA00022272"/>
    </source>
</evidence>
<keyword evidence="6 9" id="KW-0822">Tryptophan biosynthesis</keyword>
<keyword evidence="8 9" id="KW-0413">Isomerase</keyword>
<dbReference type="AlphaFoldDB" id="A0A7G5XM37"/>
<comment type="pathway">
    <text evidence="2 9">Amino-acid biosynthesis; L-tryptophan biosynthesis; L-tryptophan from chorismate: step 3/5.</text>
</comment>
<dbReference type="GO" id="GO:0000162">
    <property type="term" value="P:L-tryptophan biosynthetic process"/>
    <property type="evidence" value="ECO:0007669"/>
    <property type="project" value="UniProtKB-UniRule"/>
</dbReference>
<evidence type="ECO:0000256" key="1">
    <source>
        <dbReference type="ARBA" id="ARBA00001164"/>
    </source>
</evidence>
<evidence type="ECO:0000256" key="5">
    <source>
        <dbReference type="ARBA" id="ARBA00022605"/>
    </source>
</evidence>
<keyword evidence="7 9" id="KW-0057">Aromatic amino acid biosynthesis</keyword>
<dbReference type="PANTHER" id="PTHR42894">
    <property type="entry name" value="N-(5'-PHOSPHORIBOSYL)ANTHRANILATE ISOMERASE"/>
    <property type="match status" value="1"/>
</dbReference>
<organism evidence="11 12">
    <name type="scientific">Lacibacter sediminis</name>
    <dbReference type="NCBI Taxonomy" id="2760713"/>
    <lineage>
        <taxon>Bacteria</taxon>
        <taxon>Pseudomonadati</taxon>
        <taxon>Bacteroidota</taxon>
        <taxon>Chitinophagia</taxon>
        <taxon>Chitinophagales</taxon>
        <taxon>Chitinophagaceae</taxon>
        <taxon>Lacibacter</taxon>
    </lineage>
</organism>
<dbReference type="InterPro" id="IPR011060">
    <property type="entry name" value="RibuloseP-bd_barrel"/>
</dbReference>
<evidence type="ECO:0000259" key="10">
    <source>
        <dbReference type="Pfam" id="PF00697"/>
    </source>
</evidence>
<comment type="similarity">
    <text evidence="9">Belongs to the TrpF family.</text>
</comment>
<dbReference type="Proteomes" id="UP000515344">
    <property type="component" value="Chromosome"/>
</dbReference>
<dbReference type="HAMAP" id="MF_00135">
    <property type="entry name" value="PRAI"/>
    <property type="match status" value="1"/>
</dbReference>
<dbReference type="RefSeq" id="WP_182806432.1">
    <property type="nucleotide sequence ID" value="NZ_CP060007.1"/>
</dbReference>
<keyword evidence="12" id="KW-1185">Reference proteome</keyword>
<evidence type="ECO:0000256" key="3">
    <source>
        <dbReference type="ARBA" id="ARBA00012572"/>
    </source>
</evidence>
<evidence type="ECO:0000256" key="7">
    <source>
        <dbReference type="ARBA" id="ARBA00023141"/>
    </source>
</evidence>
<dbReference type="EC" id="5.3.1.24" evidence="3 9"/>
<dbReference type="SUPFAM" id="SSF51366">
    <property type="entry name" value="Ribulose-phoshate binding barrel"/>
    <property type="match status" value="1"/>
</dbReference>
<keyword evidence="5 9" id="KW-0028">Amino-acid biosynthesis</keyword>
<sequence>MNIKVCGITQLKQVQQLEGLDIDFVGFIFDKDSPRYVEGKLDKKEIKKADYDMKKVGVFVNPSYSDILDAIEDYGLDVVQLHGEETPEFCSDLNEDVEVIKVFHIDESVKDIDALVAPYDEACDYYLFDTKSGNQKGGTGKQFDWAVIEKSKIEKPFFLSGGIGIEDVKRIKAFKHPDFYGVDINSKVEKAPGEKDMSLVLQFKLGMK</sequence>
<evidence type="ECO:0000313" key="11">
    <source>
        <dbReference type="EMBL" id="QNA46540.1"/>
    </source>
</evidence>
<evidence type="ECO:0000256" key="2">
    <source>
        <dbReference type="ARBA" id="ARBA00004664"/>
    </source>
</evidence>
<dbReference type="GO" id="GO:0004640">
    <property type="term" value="F:phosphoribosylanthranilate isomerase activity"/>
    <property type="evidence" value="ECO:0007669"/>
    <property type="project" value="UniProtKB-UniRule"/>
</dbReference>
<dbReference type="InterPro" id="IPR044643">
    <property type="entry name" value="TrpF_fam"/>
</dbReference>
<proteinExistence type="inferred from homology"/>
<dbReference type="CDD" id="cd00405">
    <property type="entry name" value="PRAI"/>
    <property type="match status" value="1"/>
</dbReference>
<comment type="catalytic activity">
    <reaction evidence="1 9">
        <text>N-(5-phospho-beta-D-ribosyl)anthranilate = 1-(2-carboxyphenylamino)-1-deoxy-D-ribulose 5-phosphate</text>
        <dbReference type="Rhea" id="RHEA:21540"/>
        <dbReference type="ChEBI" id="CHEBI:18277"/>
        <dbReference type="ChEBI" id="CHEBI:58613"/>
        <dbReference type="EC" id="5.3.1.24"/>
    </reaction>
</comment>
<evidence type="ECO:0000256" key="8">
    <source>
        <dbReference type="ARBA" id="ARBA00023235"/>
    </source>
</evidence>
<name>A0A7G5XM37_9BACT</name>
<dbReference type="Gene3D" id="3.20.20.70">
    <property type="entry name" value="Aldolase class I"/>
    <property type="match status" value="1"/>
</dbReference>
<dbReference type="UniPathway" id="UPA00035">
    <property type="reaction ID" value="UER00042"/>
</dbReference>
<dbReference type="InterPro" id="IPR001240">
    <property type="entry name" value="PRAI_dom"/>
</dbReference>
<dbReference type="InterPro" id="IPR013785">
    <property type="entry name" value="Aldolase_TIM"/>
</dbReference>
<gene>
    <name evidence="9" type="primary">trpF</name>
    <name evidence="11" type="ORF">H4075_10320</name>
</gene>
<feature type="domain" description="N-(5'phosphoribosyl) anthranilate isomerase (PRAI)" evidence="10">
    <location>
        <begin position="4"/>
        <end position="203"/>
    </location>
</feature>
<accession>A0A7G5XM37</accession>
<dbReference type="PANTHER" id="PTHR42894:SF1">
    <property type="entry name" value="N-(5'-PHOSPHORIBOSYL)ANTHRANILATE ISOMERASE"/>
    <property type="match status" value="1"/>
</dbReference>
<reference evidence="12" key="1">
    <citation type="submission" date="2020-08" db="EMBL/GenBank/DDBJ databases">
        <title>Lacibacter sp. S13-6-6 genome sequencing.</title>
        <authorList>
            <person name="Jin L."/>
        </authorList>
    </citation>
    <scope>NUCLEOTIDE SEQUENCE [LARGE SCALE GENOMIC DNA]</scope>
    <source>
        <strain evidence="12">S13-6-6</strain>
    </source>
</reference>
<protein>
    <recommendedName>
        <fullName evidence="4 9">N-(5'-phosphoribosyl)anthranilate isomerase</fullName>
        <shortName evidence="9">PRAI</shortName>
        <ecNumber evidence="3 9">5.3.1.24</ecNumber>
    </recommendedName>
</protein>
<evidence type="ECO:0000256" key="6">
    <source>
        <dbReference type="ARBA" id="ARBA00022822"/>
    </source>
</evidence>
<dbReference type="EMBL" id="CP060007">
    <property type="protein sequence ID" value="QNA46540.1"/>
    <property type="molecule type" value="Genomic_DNA"/>
</dbReference>
<dbReference type="KEGG" id="lacs:H4075_10320"/>